<reference evidence="2 3" key="1">
    <citation type="submission" date="2016-10" db="EMBL/GenBank/DDBJ databases">
        <title>Genome sequence of the basidiomycete white-rot fungus Trametes pubescens.</title>
        <authorList>
            <person name="Makela M.R."/>
            <person name="Granchi Z."/>
            <person name="Peng M."/>
            <person name="De Vries R.P."/>
            <person name="Grigoriev I."/>
            <person name="Riley R."/>
            <person name="Hilden K."/>
        </authorList>
    </citation>
    <scope>NUCLEOTIDE SEQUENCE [LARGE SCALE GENOMIC DNA]</scope>
    <source>
        <strain evidence="2 3">FBCC735</strain>
    </source>
</reference>
<accession>A0A1M2V7B2</accession>
<organism evidence="2 3">
    <name type="scientific">Trametes pubescens</name>
    <name type="common">White-rot fungus</name>
    <dbReference type="NCBI Taxonomy" id="154538"/>
    <lineage>
        <taxon>Eukaryota</taxon>
        <taxon>Fungi</taxon>
        <taxon>Dikarya</taxon>
        <taxon>Basidiomycota</taxon>
        <taxon>Agaricomycotina</taxon>
        <taxon>Agaricomycetes</taxon>
        <taxon>Polyporales</taxon>
        <taxon>Polyporaceae</taxon>
        <taxon>Trametes</taxon>
    </lineage>
</organism>
<evidence type="ECO:0000313" key="3">
    <source>
        <dbReference type="Proteomes" id="UP000184267"/>
    </source>
</evidence>
<keyword evidence="3" id="KW-1185">Reference proteome</keyword>
<sequence>MTWRFILDLHEADDARRGSSPAGSICGADTAAAVRSFPDLVFRTESPGVFGALIGDSEAYVVEEENMHGSGEGVEAREPGMGVGGDSMHV</sequence>
<gene>
    <name evidence="2" type="ORF">TRAPUB_5910</name>
</gene>
<proteinExistence type="predicted"/>
<dbReference type="Proteomes" id="UP000184267">
    <property type="component" value="Unassembled WGS sequence"/>
</dbReference>
<feature type="region of interest" description="Disordered" evidence="1">
    <location>
        <begin position="65"/>
        <end position="90"/>
    </location>
</feature>
<protein>
    <submittedName>
        <fullName evidence="2">Uncharacterized protein</fullName>
    </submittedName>
</protein>
<evidence type="ECO:0000256" key="1">
    <source>
        <dbReference type="SAM" id="MobiDB-lite"/>
    </source>
</evidence>
<dbReference type="AlphaFoldDB" id="A0A1M2V7B2"/>
<name>A0A1M2V7B2_TRAPU</name>
<feature type="compositionally biased region" description="Gly residues" evidence="1">
    <location>
        <begin position="81"/>
        <end position="90"/>
    </location>
</feature>
<evidence type="ECO:0000313" key="2">
    <source>
        <dbReference type="EMBL" id="OJT03491.1"/>
    </source>
</evidence>
<dbReference type="EMBL" id="MNAD01001612">
    <property type="protein sequence ID" value="OJT03491.1"/>
    <property type="molecule type" value="Genomic_DNA"/>
</dbReference>
<comment type="caution">
    <text evidence="2">The sequence shown here is derived from an EMBL/GenBank/DDBJ whole genome shotgun (WGS) entry which is preliminary data.</text>
</comment>